<keyword evidence="3" id="KW-1185">Reference proteome</keyword>
<gene>
    <name evidence="2" type="ordered locus">NP_2888A</name>
</gene>
<protein>
    <submittedName>
        <fullName evidence="2">Uncharacterized protein</fullName>
    </submittedName>
</protein>
<evidence type="ECO:0000256" key="1">
    <source>
        <dbReference type="SAM" id="MobiDB-lite"/>
    </source>
</evidence>
<dbReference type="Pfam" id="PF20127">
    <property type="entry name" value="DUF6517"/>
    <property type="match status" value="1"/>
</dbReference>
<sequence>MGTEELTELLEADYDDISNVEHVEDDELTILEQETTVARYEADAMFEGQELPVYIHISESVETSNDHLVTIGVYPQQVRQQEDPNIEALMTGVIEEADETADDAEDNRDDADDADDEPAEDGSLPEDEDTVDELPEDENLSDDLPDGVDVDISLS</sequence>
<evidence type="ECO:0000313" key="3">
    <source>
        <dbReference type="Proteomes" id="UP000002698"/>
    </source>
</evidence>
<proteinExistence type="predicted"/>
<feature type="compositionally biased region" description="Acidic residues" evidence="1">
    <location>
        <begin position="95"/>
        <end position="149"/>
    </location>
</feature>
<dbReference type="RefSeq" id="WP_011323160.1">
    <property type="nucleotide sequence ID" value="NC_007426.1"/>
</dbReference>
<accession>A0A1U7EWQ6</accession>
<dbReference type="eggNOG" id="arCOG06262">
    <property type="taxonomic scope" value="Archaea"/>
</dbReference>
<dbReference type="KEGG" id="nph:NP_2888A"/>
<dbReference type="InterPro" id="IPR045396">
    <property type="entry name" value="DUF6517"/>
</dbReference>
<evidence type="ECO:0000313" key="2">
    <source>
        <dbReference type="EMBL" id="CAI49535.1"/>
    </source>
</evidence>
<feature type="region of interest" description="Disordered" evidence="1">
    <location>
        <begin position="79"/>
        <end position="155"/>
    </location>
</feature>
<name>A0A1U7EWQ6_NATPD</name>
<dbReference type="Proteomes" id="UP000002698">
    <property type="component" value="Chromosome"/>
</dbReference>
<organism evidence="2 3">
    <name type="scientific">Natronomonas pharaonis (strain ATCC 35678 / DSM 2160 / CIP 103997 / JCM 8858 / NBRC 14720 / NCIMB 2260 / Gabara)</name>
    <name type="common">Halobacterium pharaonis</name>
    <dbReference type="NCBI Taxonomy" id="348780"/>
    <lineage>
        <taxon>Archaea</taxon>
        <taxon>Methanobacteriati</taxon>
        <taxon>Methanobacteriota</taxon>
        <taxon>Stenosarchaea group</taxon>
        <taxon>Halobacteria</taxon>
        <taxon>Halobacteriales</taxon>
        <taxon>Natronomonadaceae</taxon>
        <taxon>Natronomonas</taxon>
    </lineage>
</organism>
<dbReference type="STRING" id="348780.NP_2888A"/>
<dbReference type="OrthoDB" id="205286at2157"/>
<reference evidence="2 3" key="1">
    <citation type="journal article" date="2005" name="Genome Res.">
        <title>Living with two extremes: conclusions from the genome sequence of Natronomonas pharaonis.</title>
        <authorList>
            <person name="Falb M."/>
            <person name="Pfeiffer F."/>
            <person name="Palm P."/>
            <person name="Rodewald K."/>
            <person name="Hickmann V."/>
            <person name="Tittor J."/>
            <person name="Oesterhelt D."/>
        </authorList>
    </citation>
    <scope>NUCLEOTIDE SEQUENCE [LARGE SCALE GENOMIC DNA]</scope>
    <source>
        <strain evidence="3">ATCC 35678 / DSM 2160 / CIP 103997 / JCM 8858 / NBRC 14720 / NCIMB 2260 / Gabara</strain>
    </source>
</reference>
<dbReference type="AlphaFoldDB" id="A0A1U7EWQ6"/>
<dbReference type="EnsemblBacteria" id="CAI49535">
    <property type="protein sequence ID" value="CAI49535"/>
    <property type="gene ID" value="NP_2888A"/>
</dbReference>
<dbReference type="EMBL" id="CR936257">
    <property type="protein sequence ID" value="CAI49535.1"/>
    <property type="molecule type" value="Genomic_DNA"/>
</dbReference>
<dbReference type="GeneID" id="77383463"/>
<dbReference type="HOGENOM" id="CLU_1691590_0_0_2"/>